<sequence>MNTALRHWKEAATVILAAGRKHKLTGDTLPRRVDTIPGRVDTIPGRVDKANPVKPDSNLPDKSDFDYDVLLLKRSGTSGFMPNAYVFPGGVVEASDFSSEWMDVFKTFRHLPNFGLGFVKQPRETRPPIFATDRVMLGSPIPGDVGFRICAVRETFEESGVLLLVPKDQEMNVMDSIEDKTGGQPGLTRTTEICKDDLAKWRVLVNENPSNFIKMCRELECLPNIWALREWGNWLTPKGLHGKQRRYDTAFYMCCLQEKPPHTFQDEQEIVHAKWTTPPEVLQSYRDRDLWIAPPQFYDLSRLCRFPFLLDLHSFSTLRAAEGCERWLPVRMVSGKNFVALLPGDELYPEERSDQMNPVNTNQRLDKHLDEGSALHRLVLADSYSVDIHVTIPPKYRHMLPVTGPSLKPKYSSHL</sequence>
<evidence type="ECO:0000313" key="2">
    <source>
        <dbReference type="Proteomes" id="UP001157502"/>
    </source>
</evidence>
<reference evidence="1" key="1">
    <citation type="submission" date="2021-05" db="EMBL/GenBank/DDBJ databases">
        <authorList>
            <person name="Pan Q."/>
            <person name="Jouanno E."/>
            <person name="Zahm M."/>
            <person name="Klopp C."/>
            <person name="Cabau C."/>
            <person name="Louis A."/>
            <person name="Berthelot C."/>
            <person name="Parey E."/>
            <person name="Roest Crollius H."/>
            <person name="Montfort J."/>
            <person name="Robinson-Rechavi M."/>
            <person name="Bouchez O."/>
            <person name="Lampietro C."/>
            <person name="Lopez Roques C."/>
            <person name="Donnadieu C."/>
            <person name="Postlethwait J."/>
            <person name="Bobe J."/>
            <person name="Dillon D."/>
            <person name="Chandos A."/>
            <person name="von Hippel F."/>
            <person name="Guiguen Y."/>
        </authorList>
    </citation>
    <scope>NUCLEOTIDE SEQUENCE</scope>
    <source>
        <strain evidence="1">YG-Jan2019</strain>
    </source>
</reference>
<evidence type="ECO:0000313" key="1">
    <source>
        <dbReference type="EMBL" id="KAJ7999354.1"/>
    </source>
</evidence>
<dbReference type="Proteomes" id="UP001157502">
    <property type="component" value="Chromosome 16"/>
</dbReference>
<keyword evidence="2" id="KW-1185">Reference proteome</keyword>
<proteinExistence type="predicted"/>
<comment type="caution">
    <text evidence="1">The sequence shown here is derived from an EMBL/GenBank/DDBJ whole genome shotgun (WGS) entry which is preliminary data.</text>
</comment>
<gene>
    <name evidence="1" type="ORF">DPEC_G00193530</name>
</gene>
<organism evidence="1 2">
    <name type="scientific">Dallia pectoralis</name>
    <name type="common">Alaska blackfish</name>
    <dbReference type="NCBI Taxonomy" id="75939"/>
    <lineage>
        <taxon>Eukaryota</taxon>
        <taxon>Metazoa</taxon>
        <taxon>Chordata</taxon>
        <taxon>Craniata</taxon>
        <taxon>Vertebrata</taxon>
        <taxon>Euteleostomi</taxon>
        <taxon>Actinopterygii</taxon>
        <taxon>Neopterygii</taxon>
        <taxon>Teleostei</taxon>
        <taxon>Protacanthopterygii</taxon>
        <taxon>Esociformes</taxon>
        <taxon>Umbridae</taxon>
        <taxon>Dallia</taxon>
    </lineage>
</organism>
<protein>
    <submittedName>
        <fullName evidence="1">Uncharacterized protein</fullName>
    </submittedName>
</protein>
<name>A0ACC2G6I6_DALPE</name>
<dbReference type="EMBL" id="CM055743">
    <property type="protein sequence ID" value="KAJ7999354.1"/>
    <property type="molecule type" value="Genomic_DNA"/>
</dbReference>
<accession>A0ACC2G6I6</accession>